<dbReference type="SUPFAM" id="SSF53850">
    <property type="entry name" value="Periplasmic binding protein-like II"/>
    <property type="match status" value="1"/>
</dbReference>
<dbReference type="CDD" id="cd07012">
    <property type="entry name" value="PBP2_Bug_TTT"/>
    <property type="match status" value="1"/>
</dbReference>
<dbReference type="EMBL" id="JAHYBZ010000001">
    <property type="protein sequence ID" value="MBW6396838.1"/>
    <property type="molecule type" value="Genomic_DNA"/>
</dbReference>
<dbReference type="PANTHER" id="PTHR42928:SF5">
    <property type="entry name" value="BLR1237 PROTEIN"/>
    <property type="match status" value="1"/>
</dbReference>
<evidence type="ECO:0000256" key="2">
    <source>
        <dbReference type="SAM" id="SignalP"/>
    </source>
</evidence>
<protein>
    <submittedName>
        <fullName evidence="3">Tripartite tricarboxylate transporter substrate binding protein</fullName>
    </submittedName>
</protein>
<keyword evidence="4" id="KW-1185">Reference proteome</keyword>
<comment type="similarity">
    <text evidence="1">Belongs to the UPF0065 (bug) family.</text>
</comment>
<proteinExistence type="inferred from homology"/>
<dbReference type="Pfam" id="PF03401">
    <property type="entry name" value="TctC"/>
    <property type="match status" value="1"/>
</dbReference>
<organism evidence="3 4">
    <name type="scientific">Roseomonas alba</name>
    <dbReference type="NCBI Taxonomy" id="2846776"/>
    <lineage>
        <taxon>Bacteria</taxon>
        <taxon>Pseudomonadati</taxon>
        <taxon>Pseudomonadota</taxon>
        <taxon>Alphaproteobacteria</taxon>
        <taxon>Acetobacterales</taxon>
        <taxon>Roseomonadaceae</taxon>
        <taxon>Roseomonas</taxon>
    </lineage>
</organism>
<name>A0ABS7A3F8_9PROT</name>
<gene>
    <name evidence="3" type="ORF">KPL78_03215</name>
</gene>
<dbReference type="InterPro" id="IPR005064">
    <property type="entry name" value="BUG"/>
</dbReference>
<evidence type="ECO:0000313" key="4">
    <source>
        <dbReference type="Proteomes" id="UP001196565"/>
    </source>
</evidence>
<keyword evidence="2" id="KW-0732">Signal</keyword>
<dbReference type="Gene3D" id="3.40.190.10">
    <property type="entry name" value="Periplasmic binding protein-like II"/>
    <property type="match status" value="1"/>
</dbReference>
<feature type="chain" id="PRO_5045954410" evidence="2">
    <location>
        <begin position="23"/>
        <end position="323"/>
    </location>
</feature>
<dbReference type="PANTHER" id="PTHR42928">
    <property type="entry name" value="TRICARBOXYLATE-BINDING PROTEIN"/>
    <property type="match status" value="1"/>
</dbReference>
<dbReference type="RefSeq" id="WP_219761405.1">
    <property type="nucleotide sequence ID" value="NZ_JAHYBZ010000001.1"/>
</dbReference>
<evidence type="ECO:0000256" key="1">
    <source>
        <dbReference type="ARBA" id="ARBA00006987"/>
    </source>
</evidence>
<reference evidence="3 4" key="1">
    <citation type="submission" date="2021-07" db="EMBL/GenBank/DDBJ databases">
        <authorList>
            <person name="So Y."/>
        </authorList>
    </citation>
    <scope>NUCLEOTIDE SEQUENCE [LARGE SCALE GENOMIC DNA]</scope>
    <source>
        <strain evidence="3 4">HJA6</strain>
    </source>
</reference>
<feature type="signal peptide" evidence="2">
    <location>
        <begin position="1"/>
        <end position="22"/>
    </location>
</feature>
<accession>A0ABS7A3F8</accession>
<sequence>MRTTRRRLVQGAAIGLALPSLAKAEDAWPSRPIRCIVPLPPGGGTDTVARLVMRRLSEELGATIVIENRPGAGGTIGSEAVARAAPDGYTFGIATTSSHPVSTIFRRDVPYDPVTSFTPVTLLGTTPYVLIGGSAARAQDLAGFLAYARAHPGQVNYASVGTTTLGYLLTRHFEQLTGLSMAHVPYRGSSQAYPDLMNGTVAVLLDNPPGSAALVRDGKLTAFAVTRPSAMLPDVPTFESLGVQGFDALFWYGLVAPAGLPPQIATRIRDALAKQFLVDPGAAELRALDVEPVMSTPDAFGRTLAEDARTWRETAERLGIGPE</sequence>
<dbReference type="InterPro" id="IPR042100">
    <property type="entry name" value="Bug_dom1"/>
</dbReference>
<dbReference type="Proteomes" id="UP001196565">
    <property type="component" value="Unassembled WGS sequence"/>
</dbReference>
<comment type="caution">
    <text evidence="3">The sequence shown here is derived from an EMBL/GenBank/DDBJ whole genome shotgun (WGS) entry which is preliminary data.</text>
</comment>
<dbReference type="Gene3D" id="3.40.190.150">
    <property type="entry name" value="Bordetella uptake gene, domain 1"/>
    <property type="match status" value="1"/>
</dbReference>
<dbReference type="PIRSF" id="PIRSF017082">
    <property type="entry name" value="YflP"/>
    <property type="match status" value="1"/>
</dbReference>
<evidence type="ECO:0000313" key="3">
    <source>
        <dbReference type="EMBL" id="MBW6396838.1"/>
    </source>
</evidence>